<keyword evidence="5 7" id="KW-0460">Magnesium</keyword>
<evidence type="ECO:0000256" key="4">
    <source>
        <dbReference type="ARBA" id="ARBA00022723"/>
    </source>
</evidence>
<dbReference type="Pfam" id="PF02879">
    <property type="entry name" value="PGM_PMM_II"/>
    <property type="match status" value="1"/>
</dbReference>
<evidence type="ECO:0000256" key="2">
    <source>
        <dbReference type="ARBA" id="ARBA00010231"/>
    </source>
</evidence>
<dbReference type="PRINTS" id="PR00509">
    <property type="entry name" value="PGMPMM"/>
</dbReference>
<dbReference type="RefSeq" id="WP_011095990.1">
    <property type="nucleotide sequence ID" value="NC_004572.3"/>
</dbReference>
<dbReference type="InterPro" id="IPR016055">
    <property type="entry name" value="A-D-PHexomutase_a/b/a-I/II/III"/>
</dbReference>
<accession>Q83H44</accession>
<dbReference type="EC" id="5.4.2.8" evidence="11"/>
<dbReference type="CDD" id="cd05799">
    <property type="entry name" value="PGM2"/>
    <property type="match status" value="1"/>
</dbReference>
<reference evidence="11 12" key="1">
    <citation type="journal article" date="2003" name="Genome Res.">
        <title>Tropheryma whipplei twist: a human pathogenic Actinobacteria with a reduced genome.</title>
        <authorList>
            <person name="Raoult D."/>
            <person name="Ogata H."/>
            <person name="Audic S."/>
            <person name="Robert C."/>
            <person name="Suhre K."/>
            <person name="Drancourt M."/>
            <person name="Claverie J.-M."/>
        </authorList>
    </citation>
    <scope>NUCLEOTIDE SEQUENCE [LARGE SCALE GENOMIC DNA]</scope>
    <source>
        <strain evidence="11 12">Twist</strain>
    </source>
</reference>
<dbReference type="OrthoDB" id="9806956at2"/>
<evidence type="ECO:0000256" key="6">
    <source>
        <dbReference type="ARBA" id="ARBA00023235"/>
    </source>
</evidence>
<dbReference type="SUPFAM" id="SSF53738">
    <property type="entry name" value="Phosphoglucomutase, first 3 domains"/>
    <property type="match status" value="3"/>
</dbReference>
<dbReference type="Pfam" id="PF02880">
    <property type="entry name" value="PGM_PMM_III"/>
    <property type="match status" value="1"/>
</dbReference>
<dbReference type="GO" id="GO:0004615">
    <property type="term" value="F:phosphomannomutase activity"/>
    <property type="evidence" value="ECO:0007669"/>
    <property type="project" value="UniProtKB-EC"/>
</dbReference>
<dbReference type="AlphaFoldDB" id="Q83H44"/>
<evidence type="ECO:0000256" key="1">
    <source>
        <dbReference type="ARBA" id="ARBA00001946"/>
    </source>
</evidence>
<dbReference type="GO" id="GO:0006166">
    <property type="term" value="P:purine ribonucleoside salvage"/>
    <property type="evidence" value="ECO:0007669"/>
    <property type="project" value="TreeGrafter"/>
</dbReference>
<dbReference type="PROSITE" id="PS00710">
    <property type="entry name" value="PGM_PMM"/>
    <property type="match status" value="1"/>
</dbReference>
<feature type="domain" description="Alpha-D-phosphohexomutase alpha/beta/alpha" evidence="10">
    <location>
        <begin position="318"/>
        <end position="426"/>
    </location>
</feature>
<evidence type="ECO:0000313" key="12">
    <source>
        <dbReference type="Proteomes" id="UP000002200"/>
    </source>
</evidence>
<dbReference type="InterPro" id="IPR005844">
    <property type="entry name" value="A-D-PHexomutase_a/b/a-I"/>
</dbReference>
<name>Q83H44_TROWT</name>
<evidence type="ECO:0000256" key="7">
    <source>
        <dbReference type="RuleBase" id="RU004326"/>
    </source>
</evidence>
<dbReference type="Pfam" id="PF02878">
    <property type="entry name" value="PGM_PMM_I"/>
    <property type="match status" value="1"/>
</dbReference>
<dbReference type="HOGENOM" id="CLU_016950_0_2_11"/>
<dbReference type="GO" id="GO:0005975">
    <property type="term" value="P:carbohydrate metabolic process"/>
    <property type="evidence" value="ECO:0007669"/>
    <property type="project" value="InterPro"/>
</dbReference>
<dbReference type="eggNOG" id="COG1109">
    <property type="taxonomic scope" value="Bacteria"/>
</dbReference>
<proteinExistence type="inferred from homology"/>
<evidence type="ECO:0000259" key="9">
    <source>
        <dbReference type="Pfam" id="PF02879"/>
    </source>
</evidence>
<keyword evidence="3" id="KW-0597">Phosphoprotein</keyword>
<evidence type="ECO:0000256" key="5">
    <source>
        <dbReference type="ARBA" id="ARBA00022842"/>
    </source>
</evidence>
<feature type="domain" description="Alpha-D-phosphohexomutase alpha/beta/alpha" evidence="9">
    <location>
        <begin position="207"/>
        <end position="313"/>
    </location>
</feature>
<evidence type="ECO:0000259" key="10">
    <source>
        <dbReference type="Pfam" id="PF02880"/>
    </source>
</evidence>
<keyword evidence="6 11" id="KW-0413">Isomerase</keyword>
<dbReference type="InterPro" id="IPR005846">
    <property type="entry name" value="A-D-PHexomutase_a/b/a-III"/>
</dbReference>
<dbReference type="Gene3D" id="3.30.310.50">
    <property type="entry name" value="Alpha-D-phosphohexomutase, C-terminal domain"/>
    <property type="match status" value="1"/>
</dbReference>
<dbReference type="Proteomes" id="UP000002200">
    <property type="component" value="Chromosome"/>
</dbReference>
<dbReference type="InterPro" id="IPR005841">
    <property type="entry name" value="Alpha-D-phosphohexomutase_SF"/>
</dbReference>
<protein>
    <submittedName>
        <fullName evidence="11">Phosphomannomutase</fullName>
        <ecNumber evidence="11">5.4.2.8</ecNumber>
    </submittedName>
</protein>
<dbReference type="GO" id="GO:0000287">
    <property type="term" value="F:magnesium ion binding"/>
    <property type="evidence" value="ECO:0007669"/>
    <property type="project" value="InterPro"/>
</dbReference>
<feature type="domain" description="Alpha-D-phosphohexomutase alpha/beta/alpha" evidence="8">
    <location>
        <begin position="48"/>
        <end position="185"/>
    </location>
</feature>
<sequence length="550" mass="60555">MNILRKASLWIENDPVAITRLEMRRLLAESEKTGDVRELEERLSKTLEFGTAGLRAPQGAGFNRVNAVVTAQAANALSQFLLEENRGRTLVIGYDGRYNSQLWARNTARIASSYDITALIMPRALPTPLLAFAVRQLGAAAGVMVTASHNPREYNGYKVYLGGEDKGAQIPDTAAAKIAKNLRDEVAYSDIPMKDSYGILDEEIIEAYLSRTAKAIKRQFGSPKADLKICHTAMHGVGHEIFVRLMEKLGFHNLVFVEEQKMPDPAFPTLPFPNPEEKGALDLAFETARLAECDIIIANDPDADRVAVAHPDGKVFTGNEIGALLGVEIARMQRGHGVLSNSMVSSPIMRRIAETYGMQHVETPTGFKWVARVPDICFGFEEALGYMIHPELVRDKDGLSAGAAIATIAASQKAQGRSLRDCLDDLQSKLGYFRSTQYAVRMASLDSVQAVMQNLRAESLNKIGRFRVTKYRDLLFGSPPVDLLEFNLGQDIDDLFGRLIVRPSGTELKLKCYIDSVAKTPDGAEQLLSELTYACKNLLCETSRRGGAEN</sequence>
<dbReference type="PANTHER" id="PTHR45745:SF1">
    <property type="entry name" value="PHOSPHOGLUCOMUTASE 2B-RELATED"/>
    <property type="match status" value="1"/>
</dbReference>
<evidence type="ECO:0000256" key="3">
    <source>
        <dbReference type="ARBA" id="ARBA00022553"/>
    </source>
</evidence>
<dbReference type="STRING" id="203267.TWT_017"/>
<dbReference type="InterPro" id="IPR036900">
    <property type="entry name" value="A-D-PHexomutase_C_sf"/>
</dbReference>
<dbReference type="PANTHER" id="PTHR45745">
    <property type="entry name" value="PHOSPHOMANNOMUTASE 45A"/>
    <property type="match status" value="1"/>
</dbReference>
<dbReference type="GeneID" id="67387797"/>
<dbReference type="Gene3D" id="3.40.120.10">
    <property type="entry name" value="Alpha-D-Glucose-1,6-Bisphosphate, subunit A, domain 3"/>
    <property type="match status" value="3"/>
</dbReference>
<dbReference type="SUPFAM" id="SSF55957">
    <property type="entry name" value="Phosphoglucomutase, C-terminal domain"/>
    <property type="match status" value="1"/>
</dbReference>
<dbReference type="KEGG" id="twh:TWT_017"/>
<organism evidence="11 12">
    <name type="scientific">Tropheryma whipplei (strain Twist)</name>
    <name type="common">Whipple's bacillus</name>
    <dbReference type="NCBI Taxonomy" id="203267"/>
    <lineage>
        <taxon>Bacteria</taxon>
        <taxon>Bacillati</taxon>
        <taxon>Actinomycetota</taxon>
        <taxon>Actinomycetes</taxon>
        <taxon>Micrococcales</taxon>
        <taxon>Tropherymataceae</taxon>
        <taxon>Tropheryma</taxon>
    </lineage>
</organism>
<dbReference type="InterPro" id="IPR005845">
    <property type="entry name" value="A-D-PHexomutase_a/b/a-II"/>
</dbReference>
<dbReference type="EMBL" id="AE014184">
    <property type="protein sequence ID" value="AAO44114.1"/>
    <property type="molecule type" value="Genomic_DNA"/>
</dbReference>
<dbReference type="InterPro" id="IPR016066">
    <property type="entry name" value="A-D-PHexomutase_CS"/>
</dbReference>
<evidence type="ECO:0000259" key="8">
    <source>
        <dbReference type="Pfam" id="PF02878"/>
    </source>
</evidence>
<dbReference type="GO" id="GO:0008973">
    <property type="term" value="F:phosphopentomutase activity"/>
    <property type="evidence" value="ECO:0007669"/>
    <property type="project" value="TreeGrafter"/>
</dbReference>
<gene>
    <name evidence="11" type="primary">pmmB</name>
    <name evidence="11" type="ordered locus">TWT_017</name>
</gene>
<comment type="cofactor">
    <cofactor evidence="1">
        <name>Mg(2+)</name>
        <dbReference type="ChEBI" id="CHEBI:18420"/>
    </cofactor>
</comment>
<evidence type="ECO:0000313" key="11">
    <source>
        <dbReference type="EMBL" id="AAO44114.1"/>
    </source>
</evidence>
<comment type="similarity">
    <text evidence="2 7">Belongs to the phosphohexose mutase family.</text>
</comment>
<keyword evidence="4 7" id="KW-0479">Metal-binding</keyword>
<keyword evidence="12" id="KW-1185">Reference proteome</keyword>